<feature type="region of interest" description="Disordered" evidence="4">
    <location>
        <begin position="354"/>
        <end position="445"/>
    </location>
</feature>
<dbReference type="SUPFAM" id="SSF117289">
    <property type="entry name" value="Nucleoporin domain"/>
    <property type="match status" value="1"/>
</dbReference>
<feature type="region of interest" description="Disordered" evidence="4">
    <location>
        <begin position="539"/>
        <end position="561"/>
    </location>
</feature>
<name>A0A4S4KNH1_9APHY</name>
<dbReference type="InterPro" id="IPR039462">
    <property type="entry name" value="Nup159/Nup146_N"/>
</dbReference>
<feature type="compositionally biased region" description="Polar residues" evidence="4">
    <location>
        <begin position="1200"/>
        <end position="1210"/>
    </location>
</feature>
<feature type="compositionally biased region" description="Basic and acidic residues" evidence="4">
    <location>
        <begin position="1050"/>
        <end position="1059"/>
    </location>
</feature>
<feature type="compositionally biased region" description="Basic and acidic residues" evidence="4">
    <location>
        <begin position="1400"/>
        <end position="1418"/>
    </location>
</feature>
<feature type="region of interest" description="Disordered" evidence="4">
    <location>
        <begin position="1130"/>
        <end position="1225"/>
    </location>
</feature>
<dbReference type="GO" id="GO:0005634">
    <property type="term" value="C:nucleus"/>
    <property type="evidence" value="ECO:0007669"/>
    <property type="project" value="UniProtKB-SubCell"/>
</dbReference>
<feature type="compositionally biased region" description="Polar residues" evidence="4">
    <location>
        <begin position="1"/>
        <end position="16"/>
    </location>
</feature>
<comment type="caution">
    <text evidence="6">The sequence shown here is derived from an EMBL/GenBank/DDBJ whole genome shotgun (WGS) entry which is preliminary data.</text>
</comment>
<dbReference type="EMBL" id="SGPJ01000060">
    <property type="protein sequence ID" value="THH00095.1"/>
    <property type="molecule type" value="Genomic_DNA"/>
</dbReference>
<feature type="region of interest" description="Disordered" evidence="4">
    <location>
        <begin position="1400"/>
        <end position="1431"/>
    </location>
</feature>
<evidence type="ECO:0000256" key="4">
    <source>
        <dbReference type="SAM" id="MobiDB-lite"/>
    </source>
</evidence>
<feature type="region of interest" description="Disordered" evidence="4">
    <location>
        <begin position="675"/>
        <end position="713"/>
    </location>
</feature>
<feature type="region of interest" description="Disordered" evidence="4">
    <location>
        <begin position="1"/>
        <end position="21"/>
    </location>
</feature>
<dbReference type="Proteomes" id="UP000309038">
    <property type="component" value="Unassembled WGS sequence"/>
</dbReference>
<feature type="compositionally biased region" description="Acidic residues" evidence="4">
    <location>
        <begin position="887"/>
        <end position="916"/>
    </location>
</feature>
<feature type="compositionally biased region" description="Polar residues" evidence="4">
    <location>
        <begin position="627"/>
        <end position="648"/>
    </location>
</feature>
<evidence type="ECO:0000313" key="6">
    <source>
        <dbReference type="EMBL" id="THH00095.1"/>
    </source>
</evidence>
<proteinExistence type="predicted"/>
<feature type="compositionally biased region" description="Polar residues" evidence="4">
    <location>
        <begin position="354"/>
        <end position="382"/>
    </location>
</feature>
<keyword evidence="2" id="KW-0813">Transport</keyword>
<dbReference type="InterPro" id="IPR015943">
    <property type="entry name" value="WD40/YVTN_repeat-like_dom_sf"/>
</dbReference>
<evidence type="ECO:0000256" key="2">
    <source>
        <dbReference type="ARBA" id="ARBA00022448"/>
    </source>
</evidence>
<evidence type="ECO:0000256" key="3">
    <source>
        <dbReference type="ARBA" id="ARBA00023242"/>
    </source>
</evidence>
<accession>A0A4S4KNH1</accession>
<dbReference type="Pfam" id="PF16755">
    <property type="entry name" value="Beta-prop_NUP159_NUP214"/>
    <property type="match status" value="1"/>
</dbReference>
<feature type="region of interest" description="Disordered" evidence="4">
    <location>
        <begin position="469"/>
        <end position="509"/>
    </location>
</feature>
<feature type="region of interest" description="Disordered" evidence="4">
    <location>
        <begin position="817"/>
        <end position="1099"/>
    </location>
</feature>
<feature type="compositionally biased region" description="Polar residues" evidence="4">
    <location>
        <begin position="432"/>
        <end position="445"/>
    </location>
</feature>
<evidence type="ECO:0000313" key="7">
    <source>
        <dbReference type="Proteomes" id="UP000309038"/>
    </source>
</evidence>
<keyword evidence="3" id="KW-0539">Nucleus</keyword>
<sequence length="1513" mass="156648">MSVSQLQPATTSQVQRSSKEGEDKEADFLALRLLNKRARVRLSPNALKLGSLPGRGTLFATANSLGCFAAVTNGLADENTDLIVSSLSELRSAFASTALDGEIPYDAQRVISLPTTPNALTFAFNNSRLLSFSAISTTWLSNTDFHCIYASPGSLTPESEQAHYILSLDSKANTATDVKLINPYLPYPGLRGPGAFTTVLRNWDPAKFLLFIGDSTSSDIGLIGCTTDASGQEVWTNFSLEETSTPTVPLDKDMNDTVLLGLDLDLTGTETYNHKTASGEDAVLPPPPVMYAYASDGTIVGWNLLNLLGSAYPNMVKPVAPIAQDSTSMTLEFMTDAQVVTSLPIQAPLFGNAPTPTFGQASTTPPFGQSAFSLPPSQTGFGQSAPFGGASPTSSSPFGSQAPGGSGAFASAGPSSFGQSSFGASSLVPPMTKTNSTSPALASPMTISMSNSEEPMSAVFESNSGFGSLSLGGGDQSTEIEKKPSSSGVFGSFASPSTNETKPGTGFGSTNAFGGSSSLVKPASGFGAFANQGTSAFGSTTFGSTSPPAPEDVNKPAPSPAFGSSGFTAASSPAFGSSGFTAASSPAFGSSGFTAASSPAFGQSGFGSKPAFGQSTFGQPAFGQSGLGSTTTKPPFGQPSPSGVSTGAFSAFAQSGTSTFGSALTQVSGFDKKESSSAIAEASKTPPGETTPAATDETLAIPSTPKPVSAFGSSAAPKQYIGTRVWCFRWFDSISSWLCGPVSAFSASPSATPAPSKPTFGSSSALGAVAKPSFGTPSVLVEPPTSGGFGAFAGSGGFGAFAGGSKSFGDLLRKETDAKELPKEPPKAPISVFSRPSPMPLRQPSAASYSRTASTRATESEEGDDHGDGRDVAEDEDETVSFLSDTFSEDEDEDESGPEEGSEDDDDDDDDDESDDNSQSSQPPNSTTPGIRLTSSSPPATSSSAQITTGDAEDATTPSGPPEKQSAVASPVPVNASPSSTSFTLGLGRPSTRPARSSPLANAPISGDDEDEEEGDATVKTKTSKLPEGASMNLPSTVSAQMPSSSLSPKPEESAEKSKSRPKTPPLLSTFTPIIPKPSPFTLAPLTRPSSEPTAKLGNIFDINLPTPSHAAKFDSVLSPPLALPNVFGKPVASSSQSPFSPPPGGFFGKKETPSPPGSFGQDPAPAATPLSPGGLLGKTTANAGPKTPAQAAPVFGTKLPSSQIPTTAGSFGKAPAQPTPGPSASALQPLEEGMQRECMNLFRALAEELEGFGRIMRSVERDILELKDVRAAHVKTVGELEGAMLKATMRKEEIVRFSKAKKDAQFEKMLNSRTLGPEHLETQSQLRRSIRVIRDRILKLEDHLQTSKKRLNEMKLGKPGIRPPSLDTINRTYRNIDSAIAQQAEEVARLAARMSKLNLKHETSTSRADSRDKRLPLDLRSSPSRRPLTVTPSVAVTTAAALNAERSARKLKGALLKIRKEPLLNTQAVDAPVLQTTFNGPNKPPSSVSPVNALKIDAPAWTLNIPSNGGAS</sequence>
<reference evidence="6 7" key="1">
    <citation type="submission" date="2019-02" db="EMBL/GenBank/DDBJ databases">
        <title>Genome sequencing of the rare red list fungi Phlebia centrifuga.</title>
        <authorList>
            <person name="Buettner E."/>
            <person name="Kellner H."/>
        </authorList>
    </citation>
    <scope>NUCLEOTIDE SEQUENCE [LARGE SCALE GENOMIC DNA]</scope>
    <source>
        <strain evidence="6 7">DSM 108282</strain>
    </source>
</reference>
<feature type="compositionally biased region" description="Low complexity" evidence="4">
    <location>
        <begin position="966"/>
        <end position="982"/>
    </location>
</feature>
<feature type="compositionally biased region" description="Low complexity" evidence="4">
    <location>
        <begin position="934"/>
        <end position="945"/>
    </location>
</feature>
<organism evidence="6 7">
    <name type="scientific">Hermanssonia centrifuga</name>
    <dbReference type="NCBI Taxonomy" id="98765"/>
    <lineage>
        <taxon>Eukaryota</taxon>
        <taxon>Fungi</taxon>
        <taxon>Dikarya</taxon>
        <taxon>Basidiomycota</taxon>
        <taxon>Agaricomycotina</taxon>
        <taxon>Agaricomycetes</taxon>
        <taxon>Polyporales</taxon>
        <taxon>Meruliaceae</taxon>
        <taxon>Hermanssonia</taxon>
    </lineage>
</organism>
<evidence type="ECO:0000256" key="1">
    <source>
        <dbReference type="ARBA" id="ARBA00004123"/>
    </source>
</evidence>
<comment type="subcellular location">
    <subcellularLocation>
        <location evidence="1">Nucleus</location>
    </subcellularLocation>
</comment>
<dbReference type="Gene3D" id="2.130.10.10">
    <property type="entry name" value="YVTN repeat-like/Quinoprotein amine dehydrogenase"/>
    <property type="match status" value="2"/>
</dbReference>
<evidence type="ECO:0000259" key="5">
    <source>
        <dbReference type="Pfam" id="PF16755"/>
    </source>
</evidence>
<feature type="compositionally biased region" description="Acidic residues" evidence="4">
    <location>
        <begin position="1007"/>
        <end position="1016"/>
    </location>
</feature>
<feature type="compositionally biased region" description="Low complexity" evidence="4">
    <location>
        <begin position="845"/>
        <end position="857"/>
    </location>
</feature>
<feature type="compositionally biased region" description="Polar residues" evidence="4">
    <location>
        <begin position="1033"/>
        <end position="1042"/>
    </location>
</feature>
<feature type="domain" description="Nucleoporin Nup159/Nup146 N-terminal" evidence="5">
    <location>
        <begin position="135"/>
        <end position="272"/>
    </location>
</feature>
<feature type="region of interest" description="Disordered" evidence="4">
    <location>
        <begin position="612"/>
        <end position="648"/>
    </location>
</feature>
<protein>
    <recommendedName>
        <fullName evidence="5">Nucleoporin Nup159/Nup146 N-terminal domain-containing protein</fullName>
    </recommendedName>
</protein>
<feature type="compositionally biased region" description="Polar residues" evidence="4">
    <location>
        <begin position="485"/>
        <end position="509"/>
    </location>
</feature>
<feature type="compositionally biased region" description="Low complexity" evidence="4">
    <location>
        <begin position="408"/>
        <end position="426"/>
    </location>
</feature>
<feature type="compositionally biased region" description="Basic and acidic residues" evidence="4">
    <location>
        <begin position="817"/>
        <end position="826"/>
    </location>
</feature>
<keyword evidence="7" id="KW-1185">Reference proteome</keyword>
<gene>
    <name evidence="6" type="ORF">EW026_g2393</name>
</gene>